<proteinExistence type="predicted"/>
<dbReference type="AlphaFoldDB" id="A0A1A9AMA6"/>
<name>A0A1A9AMA6_PLAOA</name>
<evidence type="ECO:0000313" key="1">
    <source>
        <dbReference type="EMBL" id="SBT57320.1"/>
    </source>
</evidence>
<sequence>MASRIHIDDIPSKKYNKELKDVIHYEEIDQNIDSKTFTSESTFWQTTLHNYLGEYINNYTDTWSKSNKQKRCRDLNHILNFIIKRIKDKKPYDTSYDLIPTYINNSYNIHFMAWEYVCTRDSELNEDINYIENMKKIDDLCEDVVFIKEKISEIHKNDCKQIENYLDQQIPNLRNIYTTSDKKYSDILKYYDFTSFDQIDSIVNDFKSKCQEGTTGASLVGDQGGAQPYSDRSASIIAVTSLSGILSSFILLYKTTSFGSILNNLVGNKMKFGNSLSDEAYHETLENISESSHNGGYNILYNSIGDS</sequence>
<dbReference type="EMBL" id="FLRD01001435">
    <property type="protein sequence ID" value="SBT57320.1"/>
    <property type="molecule type" value="Genomic_DNA"/>
</dbReference>
<protein>
    <submittedName>
        <fullName evidence="1">PIR Superfamily Protein</fullName>
    </submittedName>
</protein>
<reference evidence="2" key="1">
    <citation type="submission" date="2016-05" db="EMBL/GenBank/DDBJ databases">
        <authorList>
            <person name="Naeem Raeece"/>
        </authorList>
    </citation>
    <scope>NUCLEOTIDE SEQUENCE [LARGE SCALE GENOMIC DNA]</scope>
</reference>
<organism evidence="1 2">
    <name type="scientific">Plasmodium ovale wallikeri</name>
    <dbReference type="NCBI Taxonomy" id="864142"/>
    <lineage>
        <taxon>Eukaryota</taxon>
        <taxon>Sar</taxon>
        <taxon>Alveolata</taxon>
        <taxon>Apicomplexa</taxon>
        <taxon>Aconoidasida</taxon>
        <taxon>Haemosporida</taxon>
        <taxon>Plasmodiidae</taxon>
        <taxon>Plasmodium</taxon>
        <taxon>Plasmodium (Plasmodium)</taxon>
    </lineage>
</organism>
<accession>A0A1A9AMA6</accession>
<gene>
    <name evidence="1" type="ORF">POVWA1_081160</name>
</gene>
<dbReference type="Proteomes" id="UP000078555">
    <property type="component" value="Unassembled WGS sequence"/>
</dbReference>
<keyword evidence="2" id="KW-1185">Reference proteome</keyword>
<evidence type="ECO:0000313" key="2">
    <source>
        <dbReference type="Proteomes" id="UP000078555"/>
    </source>
</evidence>